<dbReference type="Proteomes" id="UP001223261">
    <property type="component" value="Chromosome"/>
</dbReference>
<comment type="similarity">
    <text evidence="1">Belongs to the carbohydrate kinase pfkB family.</text>
</comment>
<keyword evidence="5 7" id="KW-0067">ATP-binding</keyword>
<protein>
    <recommendedName>
        <fullName evidence="7">Tagatose-6-phosphate kinase</fullName>
        <ecNumber evidence="7">2.7.1.144</ecNumber>
    </recommendedName>
</protein>
<dbReference type="Gene3D" id="3.40.1190.20">
    <property type="match status" value="1"/>
</dbReference>
<dbReference type="InterPro" id="IPR022463">
    <property type="entry name" value="1-PFruKinase"/>
</dbReference>
<sequence>MIYTVTFNPSIDYVMFTNQFEVGGLNRAHETNKFPGGKGINVSRVLNTLKVENTATGFVGGFPGEFIKDKLEQSNILTDFIEVEEDTRINVKLKTGSETEINGPGPNIEPQHYESFLNKMKQTTSSDTVIIAGSVPSTLKKPVYKEVAEILKETGATLIVDAEKDLMKSILSFEPKFVKPNKTELEEIFDKEINTDQEVIDCAKQLIEEGAQSVIVSLGGEGAIYVDSNIQLKAIVPNGEVVNTVGSGDSTVAGMVAGLTTGKDIEEAFKLAVSCGTATAFNADLAEHEDIERILSKVTIKHL</sequence>
<comment type="pathway">
    <text evidence="7">Carbohydrate metabolism; D-tagatose 6-phosphate degradation; D-glyceraldehyde 3-phosphate and glycerone phosphate from D-tagatose 6-phosphate: step 1/2.</text>
</comment>
<dbReference type="GO" id="GO:0005524">
    <property type="term" value="F:ATP binding"/>
    <property type="evidence" value="ECO:0007669"/>
    <property type="project" value="UniProtKB-UniRule"/>
</dbReference>
<accession>A0AAX3W651</accession>
<dbReference type="GO" id="GO:0044281">
    <property type="term" value="P:small molecule metabolic process"/>
    <property type="evidence" value="ECO:0007669"/>
    <property type="project" value="UniProtKB-ARBA"/>
</dbReference>
<evidence type="ECO:0000256" key="7">
    <source>
        <dbReference type="PIRNR" id="PIRNR000535"/>
    </source>
</evidence>
<dbReference type="RefSeq" id="WP_103268640.1">
    <property type="nucleotide sequence ID" value="NZ_CABIVY010000019.1"/>
</dbReference>
<evidence type="ECO:0000256" key="2">
    <source>
        <dbReference type="ARBA" id="ARBA00022679"/>
    </source>
</evidence>
<dbReference type="PIRSF" id="PIRSF000535">
    <property type="entry name" value="1PFK/6PFK/LacC"/>
    <property type="match status" value="1"/>
</dbReference>
<dbReference type="PROSITE" id="PS00584">
    <property type="entry name" value="PFKB_KINASES_2"/>
    <property type="match status" value="1"/>
</dbReference>
<keyword evidence="4 8" id="KW-0418">Kinase</keyword>
<dbReference type="GO" id="GO:0005829">
    <property type="term" value="C:cytosol"/>
    <property type="evidence" value="ECO:0007669"/>
    <property type="project" value="TreeGrafter"/>
</dbReference>
<evidence type="ECO:0000259" key="9">
    <source>
        <dbReference type="Pfam" id="PF00294"/>
    </source>
</evidence>
<dbReference type="InterPro" id="IPR002173">
    <property type="entry name" value="Carboh/pur_kinase_PfkB_CS"/>
</dbReference>
<evidence type="ECO:0000256" key="8">
    <source>
        <dbReference type="RuleBase" id="RU369061"/>
    </source>
</evidence>
<dbReference type="CDD" id="cd01164">
    <property type="entry name" value="FruK_PfkB_like"/>
    <property type="match status" value="1"/>
</dbReference>
<keyword evidence="2 7" id="KW-0808">Transferase</keyword>
<comment type="similarity">
    <text evidence="7">Belongs to the carbohydrate kinase PfkB family. LacC subfamily.</text>
</comment>
<evidence type="ECO:0000256" key="5">
    <source>
        <dbReference type="ARBA" id="ARBA00022840"/>
    </source>
</evidence>
<dbReference type="NCBIfam" id="TIGR03828">
    <property type="entry name" value="pfkB"/>
    <property type="match status" value="1"/>
</dbReference>
<dbReference type="InterPro" id="IPR011611">
    <property type="entry name" value="PfkB_dom"/>
</dbReference>
<organism evidence="10 11">
    <name type="scientific">Mammaliicoccus lentus</name>
    <name type="common">Staphylococcus lentus</name>
    <dbReference type="NCBI Taxonomy" id="42858"/>
    <lineage>
        <taxon>Bacteria</taxon>
        <taxon>Bacillati</taxon>
        <taxon>Bacillota</taxon>
        <taxon>Bacilli</taxon>
        <taxon>Bacillales</taxon>
        <taxon>Staphylococcaceae</taxon>
        <taxon>Mammaliicoccus</taxon>
    </lineage>
</organism>
<gene>
    <name evidence="10" type="primary">pfkB</name>
    <name evidence="10" type="ORF">PYH69_03385</name>
</gene>
<dbReference type="InterPro" id="IPR017583">
    <property type="entry name" value="Tagatose/fructose_Pkinase"/>
</dbReference>
<dbReference type="AlphaFoldDB" id="A0AAX3W651"/>
<evidence type="ECO:0000256" key="4">
    <source>
        <dbReference type="ARBA" id="ARBA00022777"/>
    </source>
</evidence>
<comment type="catalytic activity">
    <reaction evidence="7">
        <text>D-tagatofuranose 6-phosphate + ATP = D-tagatofuranose 1,6-bisphosphate + ADP + H(+)</text>
        <dbReference type="Rhea" id="RHEA:12420"/>
        <dbReference type="ChEBI" id="CHEBI:15378"/>
        <dbReference type="ChEBI" id="CHEBI:30616"/>
        <dbReference type="ChEBI" id="CHEBI:58694"/>
        <dbReference type="ChEBI" id="CHEBI:58695"/>
        <dbReference type="ChEBI" id="CHEBI:456216"/>
        <dbReference type="EC" id="2.7.1.144"/>
    </reaction>
</comment>
<dbReference type="GO" id="GO:0005988">
    <property type="term" value="P:lactose metabolic process"/>
    <property type="evidence" value="ECO:0007669"/>
    <property type="project" value="UniProtKB-KW"/>
</dbReference>
<dbReference type="NCBIfam" id="TIGR03168">
    <property type="entry name" value="1-PFK"/>
    <property type="match status" value="1"/>
</dbReference>
<dbReference type="GO" id="GO:0008662">
    <property type="term" value="F:1-phosphofructokinase activity"/>
    <property type="evidence" value="ECO:0007669"/>
    <property type="project" value="UniProtKB-UniRule"/>
</dbReference>
<evidence type="ECO:0000256" key="3">
    <source>
        <dbReference type="ARBA" id="ARBA00022741"/>
    </source>
</evidence>
<reference evidence="10" key="1">
    <citation type="journal article" date="2023" name="Antibiotics">
        <title>Prevalence and Molecular Characterization of Methicillin-Resistant Staphylococci (MRS) and Mammaliicocci (MRM) in Dromedary Camels from Algeria: First Detection of SCCmec-mecC Hybrid in Methicillin-Resistant Mammaliicoccus lentus.</title>
        <authorList>
            <person name="Belhout C."/>
            <person name="Boyen F."/>
            <person name="Vereecke N."/>
            <person name="Theuns S."/>
            <person name="Taibi N."/>
            <person name="Stegger M."/>
            <person name="de la Fe-Rodriguez P.Y."/>
            <person name="Bouayad L."/>
            <person name="Elgroud R."/>
            <person name="Butaye P."/>
        </authorList>
    </citation>
    <scope>NUCLEOTIDE SEQUENCE</scope>
    <source>
        <strain evidence="10">7048</strain>
    </source>
</reference>
<evidence type="ECO:0000313" key="10">
    <source>
        <dbReference type="EMBL" id="WHI60684.1"/>
    </source>
</evidence>
<dbReference type="FunFam" id="3.40.1190.20:FF:000001">
    <property type="entry name" value="Phosphofructokinase"/>
    <property type="match status" value="1"/>
</dbReference>
<proteinExistence type="inferred from homology"/>
<keyword evidence="7" id="KW-0423">Lactose metabolism</keyword>
<dbReference type="EMBL" id="CP118848">
    <property type="protein sequence ID" value="WHI60684.1"/>
    <property type="molecule type" value="Genomic_DNA"/>
</dbReference>
<comment type="function">
    <text evidence="8">Catalyzes the ATP-dependent phosphorylation of fructose-l-phosphate to fructose-l,6-bisphosphate.</text>
</comment>
<evidence type="ECO:0000256" key="1">
    <source>
        <dbReference type="ARBA" id="ARBA00005380"/>
    </source>
</evidence>
<dbReference type="PANTHER" id="PTHR46566:SF1">
    <property type="entry name" value="1-PHOSPHOFRUCTOKINASE"/>
    <property type="match status" value="1"/>
</dbReference>
<dbReference type="EC" id="2.7.1.144" evidence="7"/>
<dbReference type="GO" id="GO:0016052">
    <property type="term" value="P:carbohydrate catabolic process"/>
    <property type="evidence" value="ECO:0007669"/>
    <property type="project" value="UniProtKB-ARBA"/>
</dbReference>
<feature type="domain" description="Carbohydrate kinase PfkB" evidence="9">
    <location>
        <begin position="8"/>
        <end position="280"/>
    </location>
</feature>
<keyword evidence="3 7" id="KW-0547">Nucleotide-binding</keyword>
<dbReference type="SUPFAM" id="SSF53613">
    <property type="entry name" value="Ribokinase-like"/>
    <property type="match status" value="1"/>
</dbReference>
<evidence type="ECO:0000256" key="6">
    <source>
        <dbReference type="ARBA" id="ARBA00047745"/>
    </source>
</evidence>
<evidence type="ECO:0000313" key="11">
    <source>
        <dbReference type="Proteomes" id="UP001223261"/>
    </source>
</evidence>
<dbReference type="GO" id="GO:0009024">
    <property type="term" value="F:tagatose-6-phosphate kinase activity"/>
    <property type="evidence" value="ECO:0007669"/>
    <property type="project" value="UniProtKB-EC"/>
</dbReference>
<dbReference type="PANTHER" id="PTHR46566">
    <property type="entry name" value="1-PHOSPHOFRUCTOKINASE-RELATED"/>
    <property type="match status" value="1"/>
</dbReference>
<name>A0AAX3W651_MAMLE</name>
<dbReference type="Pfam" id="PF00294">
    <property type="entry name" value="PfkB"/>
    <property type="match status" value="1"/>
</dbReference>
<comment type="catalytic activity">
    <reaction evidence="6 8">
        <text>beta-D-fructose 1-phosphate + ATP = beta-D-fructose 1,6-bisphosphate + ADP + H(+)</text>
        <dbReference type="Rhea" id="RHEA:14213"/>
        <dbReference type="ChEBI" id="CHEBI:15378"/>
        <dbReference type="ChEBI" id="CHEBI:30616"/>
        <dbReference type="ChEBI" id="CHEBI:32966"/>
        <dbReference type="ChEBI" id="CHEBI:138881"/>
        <dbReference type="ChEBI" id="CHEBI:456216"/>
        <dbReference type="EC" id="2.7.1.56"/>
    </reaction>
</comment>
<dbReference type="InterPro" id="IPR029056">
    <property type="entry name" value="Ribokinase-like"/>
</dbReference>